<evidence type="ECO:0000256" key="3">
    <source>
        <dbReference type="ARBA" id="ARBA00022692"/>
    </source>
</evidence>
<dbReference type="Gene3D" id="1.10.3730.20">
    <property type="match status" value="1"/>
</dbReference>
<dbReference type="EMBL" id="CAJNOR010009197">
    <property type="protein sequence ID" value="CAF1642093.1"/>
    <property type="molecule type" value="Genomic_DNA"/>
</dbReference>
<evidence type="ECO:0008006" key="9">
    <source>
        <dbReference type="Google" id="ProtNLM"/>
    </source>
</evidence>
<keyword evidence="3 6" id="KW-0812">Transmembrane</keyword>
<comment type="similarity">
    <text evidence="2">Belongs to the NIPA family.</text>
</comment>
<dbReference type="SUPFAM" id="SSF103481">
    <property type="entry name" value="Multidrug resistance efflux transporter EmrE"/>
    <property type="match status" value="1"/>
</dbReference>
<organism evidence="7 8">
    <name type="scientific">Adineta ricciae</name>
    <name type="common">Rotifer</name>
    <dbReference type="NCBI Taxonomy" id="249248"/>
    <lineage>
        <taxon>Eukaryota</taxon>
        <taxon>Metazoa</taxon>
        <taxon>Spiralia</taxon>
        <taxon>Gnathifera</taxon>
        <taxon>Rotifera</taxon>
        <taxon>Eurotatoria</taxon>
        <taxon>Bdelloidea</taxon>
        <taxon>Adinetida</taxon>
        <taxon>Adinetidae</taxon>
        <taxon>Adineta</taxon>
    </lineage>
</organism>
<feature type="transmembrane region" description="Helical" evidence="6">
    <location>
        <begin position="175"/>
        <end position="195"/>
    </location>
</feature>
<sequence length="388" mass="43075">MSFLEHSLNRNPAVSTAIHPRQNSNESRNMNQFATGVCLALASSLFIGTSFILKKKGLLKLTGYNGAIRAGSGGFGYLREFQWWIGLVTMGLGEVCNFTAYGFAPASVVTPLGALSVLVSALLAVRFLGEKLNIFGKIGCLLTVSGSIIIIIHAPKDSDVNSLREFAYKINTQEFVLFSLFTCLSIIFLIIHYVPRLGSKHVHIYILICSLLGAFTVTACKGLGIGLREFFHHEETYSKGLTFSCAIVIIFCILIQMVYLNRALDLFPTPIVTTVYYVLFTTCVLITSGILFREWKQLTVVDIFACLVGFCITTCGLILINYLKNNSHIGDSLYSYSSSTEKQQQQNYITNRSYADLLVDDEHLSSMSNCLNEQRQPILLIDERDLNS</sequence>
<feature type="transmembrane region" description="Helical" evidence="6">
    <location>
        <begin position="201"/>
        <end position="220"/>
    </location>
</feature>
<dbReference type="GO" id="GO:0016020">
    <property type="term" value="C:membrane"/>
    <property type="evidence" value="ECO:0007669"/>
    <property type="project" value="UniProtKB-SubCell"/>
</dbReference>
<feature type="transmembrane region" description="Helical" evidence="6">
    <location>
        <begin position="241"/>
        <end position="259"/>
    </location>
</feature>
<name>A0A816DWQ6_ADIRI</name>
<feature type="transmembrane region" description="Helical" evidence="6">
    <location>
        <begin position="33"/>
        <end position="53"/>
    </location>
</feature>
<dbReference type="PANTHER" id="PTHR12570:SF92">
    <property type="entry name" value="SPICHTHYIN, ISOFORM B"/>
    <property type="match status" value="1"/>
</dbReference>
<evidence type="ECO:0000256" key="1">
    <source>
        <dbReference type="ARBA" id="ARBA00004141"/>
    </source>
</evidence>
<accession>A0A816DWQ6</accession>
<protein>
    <recommendedName>
        <fullName evidence="9">Magnesium transporter NIPA2-like protein</fullName>
    </recommendedName>
</protein>
<comment type="subcellular location">
    <subcellularLocation>
        <location evidence="1">Membrane</location>
        <topology evidence="1">Multi-pass membrane protein</topology>
    </subcellularLocation>
</comment>
<evidence type="ECO:0000256" key="6">
    <source>
        <dbReference type="SAM" id="Phobius"/>
    </source>
</evidence>
<dbReference type="Pfam" id="PF05653">
    <property type="entry name" value="Mg_trans_NIPA"/>
    <property type="match status" value="1"/>
</dbReference>
<feature type="transmembrane region" description="Helical" evidence="6">
    <location>
        <begin position="108"/>
        <end position="128"/>
    </location>
</feature>
<evidence type="ECO:0000313" key="7">
    <source>
        <dbReference type="EMBL" id="CAF1642093.1"/>
    </source>
</evidence>
<feature type="transmembrane region" description="Helical" evidence="6">
    <location>
        <begin position="81"/>
        <end position="101"/>
    </location>
</feature>
<dbReference type="InterPro" id="IPR037185">
    <property type="entry name" value="EmrE-like"/>
</dbReference>
<keyword evidence="8" id="KW-1185">Reference proteome</keyword>
<reference evidence="7" key="1">
    <citation type="submission" date="2021-02" db="EMBL/GenBank/DDBJ databases">
        <authorList>
            <person name="Nowell W R."/>
        </authorList>
    </citation>
    <scope>NUCLEOTIDE SEQUENCE</scope>
</reference>
<feature type="transmembrane region" description="Helical" evidence="6">
    <location>
        <begin position="271"/>
        <end position="292"/>
    </location>
</feature>
<evidence type="ECO:0000256" key="2">
    <source>
        <dbReference type="ARBA" id="ARBA00007230"/>
    </source>
</evidence>
<proteinExistence type="inferred from homology"/>
<keyword evidence="4 6" id="KW-1133">Transmembrane helix</keyword>
<dbReference type="GO" id="GO:0015095">
    <property type="term" value="F:magnesium ion transmembrane transporter activity"/>
    <property type="evidence" value="ECO:0007669"/>
    <property type="project" value="InterPro"/>
</dbReference>
<comment type="caution">
    <text evidence="7">The sequence shown here is derived from an EMBL/GenBank/DDBJ whole genome shotgun (WGS) entry which is preliminary data.</text>
</comment>
<evidence type="ECO:0000256" key="5">
    <source>
        <dbReference type="ARBA" id="ARBA00023136"/>
    </source>
</evidence>
<feature type="transmembrane region" description="Helical" evidence="6">
    <location>
        <begin position="304"/>
        <end position="323"/>
    </location>
</feature>
<dbReference type="AlphaFoldDB" id="A0A816DWQ6"/>
<keyword evidence="5 6" id="KW-0472">Membrane</keyword>
<feature type="transmembrane region" description="Helical" evidence="6">
    <location>
        <begin position="134"/>
        <end position="154"/>
    </location>
</feature>
<dbReference type="InterPro" id="IPR008521">
    <property type="entry name" value="Mg_trans_NIPA"/>
</dbReference>
<evidence type="ECO:0000256" key="4">
    <source>
        <dbReference type="ARBA" id="ARBA00022989"/>
    </source>
</evidence>
<dbReference type="Proteomes" id="UP000663828">
    <property type="component" value="Unassembled WGS sequence"/>
</dbReference>
<evidence type="ECO:0000313" key="8">
    <source>
        <dbReference type="Proteomes" id="UP000663828"/>
    </source>
</evidence>
<dbReference type="PANTHER" id="PTHR12570">
    <property type="match status" value="1"/>
</dbReference>
<gene>
    <name evidence="7" type="ORF">XAT740_LOCUS53499</name>
</gene>